<dbReference type="PRINTS" id="PR00105">
    <property type="entry name" value="C5METTRFRASE"/>
</dbReference>
<comment type="caution">
    <text evidence="7">The sequence shown here is derived from an EMBL/GenBank/DDBJ whole genome shotgun (WGS) entry which is preliminary data.</text>
</comment>
<dbReference type="Proteomes" id="UP001163064">
    <property type="component" value="Unassembled WGS sequence"/>
</dbReference>
<evidence type="ECO:0000256" key="1">
    <source>
        <dbReference type="ARBA" id="ARBA00011975"/>
    </source>
</evidence>
<comment type="similarity">
    <text evidence="6">Belongs to the class I-like SAM-binding methyltransferase superfamily. C5-methyltransferase family.</text>
</comment>
<dbReference type="PROSITE" id="PS00094">
    <property type="entry name" value="C5_MTASE_1"/>
    <property type="match status" value="1"/>
</dbReference>
<dbReference type="GO" id="GO:0008168">
    <property type="term" value="F:methyltransferase activity"/>
    <property type="evidence" value="ECO:0007669"/>
    <property type="project" value="UniProtKB-KW"/>
</dbReference>
<keyword evidence="8" id="KW-1185">Reference proteome</keyword>
<keyword evidence="5" id="KW-0680">Restriction system</keyword>
<proteinExistence type="inferred from homology"/>
<name>A0ABT3U3K8_9ACTN</name>
<dbReference type="PROSITE" id="PS51679">
    <property type="entry name" value="SAM_MT_C5"/>
    <property type="match status" value="1"/>
</dbReference>
<dbReference type="RefSeq" id="WP_266604741.1">
    <property type="nucleotide sequence ID" value="NZ_JAPHNL010000317.1"/>
</dbReference>
<sequence>MPEPRNIKILDLFAGPGGLDVAAHFLGIPSMGIEWDRNACLTRYRAGLDTIHGNVSKVRTEQFAKIPEDYNVLAGGPPCQSFSVAGKGRGRDQIEDLKKLMKLMEDLVDDHESPEIDKELEKLDPRAALVLEPLRWLLKRNAVHGKPYDAIILEQVPTALPVWHEYKEILRSLPGDLAYECPEPHVLRTERYGVPQTRQRAIFVARRKNADFAGELKLPKGTFRSFDPRAPYERAAGAPIQEQTLFDPHTDSGPLPWRSMHKALKAAGPFLTYPEGTSALPENFVVVSNYGSGGDPKKRGRRSSHFPAFTVTGKVSRNVVLVDDEDHRRFTIPEAGAFQTFPGNYPWAGNDQSQQVGNAVPPVFAMHVLSAALGIPLPEDPVGAALKWEPASEERAAELRERGCGNARACTEHCPSQEEVNEK</sequence>
<gene>
    <name evidence="7" type="ORF">OFY01_28480</name>
</gene>
<dbReference type="InterPro" id="IPR029063">
    <property type="entry name" value="SAM-dependent_MTases_sf"/>
</dbReference>
<evidence type="ECO:0000313" key="7">
    <source>
        <dbReference type="EMBL" id="MCX3063630.1"/>
    </source>
</evidence>
<dbReference type="Gene3D" id="3.40.50.150">
    <property type="entry name" value="Vaccinia Virus protein VP39"/>
    <property type="match status" value="1"/>
</dbReference>
<dbReference type="Gene3D" id="3.90.120.10">
    <property type="entry name" value="DNA Methylase, subunit A, domain 2"/>
    <property type="match status" value="1"/>
</dbReference>
<dbReference type="SUPFAM" id="SSF53335">
    <property type="entry name" value="S-adenosyl-L-methionine-dependent methyltransferases"/>
    <property type="match status" value="1"/>
</dbReference>
<dbReference type="GO" id="GO:0032259">
    <property type="term" value="P:methylation"/>
    <property type="evidence" value="ECO:0007669"/>
    <property type="project" value="UniProtKB-KW"/>
</dbReference>
<protein>
    <recommendedName>
        <fullName evidence="1">DNA (cytosine-5-)-methyltransferase</fullName>
        <ecNumber evidence="1">2.1.1.37</ecNumber>
    </recommendedName>
</protein>
<organism evidence="7 8">
    <name type="scientific">Streptomyces beihaiensis</name>
    <dbReference type="NCBI Taxonomy" id="2984495"/>
    <lineage>
        <taxon>Bacteria</taxon>
        <taxon>Bacillati</taxon>
        <taxon>Actinomycetota</taxon>
        <taxon>Actinomycetes</taxon>
        <taxon>Kitasatosporales</taxon>
        <taxon>Streptomycetaceae</taxon>
        <taxon>Streptomyces</taxon>
    </lineage>
</organism>
<keyword evidence="3 6" id="KW-0808">Transferase</keyword>
<dbReference type="InterPro" id="IPR050390">
    <property type="entry name" value="C5-Methyltransferase"/>
</dbReference>
<feature type="active site" evidence="6">
    <location>
        <position position="79"/>
    </location>
</feature>
<keyword evidence="4 6" id="KW-0949">S-adenosyl-L-methionine</keyword>
<reference evidence="7" key="1">
    <citation type="submission" date="2022-10" db="EMBL/GenBank/DDBJ databases">
        <title>Streptomyces beihaiensis sp. nov., a chitin degrading actinobacterium, isolated from shrimp pond soil.</title>
        <authorList>
            <person name="Xie J."/>
            <person name="Shen N."/>
        </authorList>
    </citation>
    <scope>NUCLEOTIDE SEQUENCE</scope>
    <source>
        <strain evidence="7">GXMU-J5</strain>
    </source>
</reference>
<evidence type="ECO:0000256" key="3">
    <source>
        <dbReference type="ARBA" id="ARBA00022679"/>
    </source>
</evidence>
<accession>A0ABT3U3K8</accession>
<dbReference type="PANTHER" id="PTHR10629:SF52">
    <property type="entry name" value="DNA (CYTOSINE-5)-METHYLTRANSFERASE 1"/>
    <property type="match status" value="1"/>
</dbReference>
<evidence type="ECO:0000313" key="8">
    <source>
        <dbReference type="Proteomes" id="UP001163064"/>
    </source>
</evidence>
<dbReference type="EMBL" id="JAPHNL010000317">
    <property type="protein sequence ID" value="MCX3063630.1"/>
    <property type="molecule type" value="Genomic_DNA"/>
</dbReference>
<evidence type="ECO:0000256" key="2">
    <source>
        <dbReference type="ARBA" id="ARBA00022603"/>
    </source>
</evidence>
<dbReference type="PANTHER" id="PTHR10629">
    <property type="entry name" value="CYTOSINE-SPECIFIC METHYLTRANSFERASE"/>
    <property type="match status" value="1"/>
</dbReference>
<evidence type="ECO:0000256" key="4">
    <source>
        <dbReference type="ARBA" id="ARBA00022691"/>
    </source>
</evidence>
<dbReference type="InterPro" id="IPR018117">
    <property type="entry name" value="C5_DNA_meth_AS"/>
</dbReference>
<keyword evidence="2 6" id="KW-0489">Methyltransferase</keyword>
<dbReference type="EC" id="2.1.1.37" evidence="1"/>
<evidence type="ECO:0000256" key="6">
    <source>
        <dbReference type="PROSITE-ProRule" id="PRU01016"/>
    </source>
</evidence>
<dbReference type="InterPro" id="IPR001525">
    <property type="entry name" value="C5_MeTfrase"/>
</dbReference>
<dbReference type="Pfam" id="PF00145">
    <property type="entry name" value="DNA_methylase"/>
    <property type="match status" value="2"/>
</dbReference>
<evidence type="ECO:0000256" key="5">
    <source>
        <dbReference type="ARBA" id="ARBA00022747"/>
    </source>
</evidence>